<reference evidence="1" key="1">
    <citation type="submission" date="2018-08" db="EMBL/GenBank/DDBJ databases">
        <authorList>
            <person name="Rossello M."/>
        </authorList>
    </citation>
    <scope>NUCLEOTIDE SEQUENCE [LARGE SCALE GENOMIC DNA]</scope>
    <source>
        <strain evidence="1">cv. Chinese Spring</strain>
    </source>
</reference>
<dbReference type="Gramene" id="TraesWEE_scaffold_138716_01G000300.1">
    <property type="protein sequence ID" value="TraesWEE_scaffold_138716_01G000300.1"/>
    <property type="gene ID" value="TraesWEE_scaffold_138716_01G000300"/>
</dbReference>
<dbReference type="Gramene" id="TraesKAR6D01G0343240.1">
    <property type="protein sequence ID" value="cds.TraesKAR6D01G0343240.1"/>
    <property type="gene ID" value="TraesKAR6D01G0343240"/>
</dbReference>
<dbReference type="OMA" id="ECASKKD"/>
<dbReference type="PaxDb" id="4565-Traes_6DL_B6553E146.2"/>
<dbReference type="Gramene" id="TraesPARA_EIv1.0_2129690.1">
    <property type="protein sequence ID" value="TraesPARA_EIv1.0_2129690.1.CDS"/>
    <property type="gene ID" value="TraesPARA_EIv1.0_2129690"/>
</dbReference>
<dbReference type="STRING" id="4565.A0A3B6QMW3"/>
<dbReference type="OrthoDB" id="1918565at2759"/>
<gene>
    <name evidence="1" type="primary">LOC123146084</name>
</gene>
<reference evidence="1" key="2">
    <citation type="submission" date="2018-10" db="UniProtKB">
        <authorList>
            <consortium name="EnsemblPlants"/>
        </authorList>
    </citation>
    <scope>IDENTIFICATION</scope>
</reference>
<dbReference type="Gramene" id="TraesCAD_scaffold_110485_01G000100.1">
    <property type="protein sequence ID" value="TraesCAD_scaffold_110485_01G000100.1"/>
    <property type="gene ID" value="TraesCAD_scaffold_110485_01G000100"/>
</dbReference>
<dbReference type="PANTHER" id="PTHR32278">
    <property type="entry name" value="F-BOX DOMAIN-CONTAINING PROTEIN"/>
    <property type="match status" value="1"/>
</dbReference>
<organism evidence="1">
    <name type="scientific">Triticum aestivum</name>
    <name type="common">Wheat</name>
    <dbReference type="NCBI Taxonomy" id="4565"/>
    <lineage>
        <taxon>Eukaryota</taxon>
        <taxon>Viridiplantae</taxon>
        <taxon>Streptophyta</taxon>
        <taxon>Embryophyta</taxon>
        <taxon>Tracheophyta</taxon>
        <taxon>Spermatophyta</taxon>
        <taxon>Magnoliopsida</taxon>
        <taxon>Liliopsida</taxon>
        <taxon>Poales</taxon>
        <taxon>Poaceae</taxon>
        <taxon>BOP clade</taxon>
        <taxon>Pooideae</taxon>
        <taxon>Triticodae</taxon>
        <taxon>Triticeae</taxon>
        <taxon>Triticinae</taxon>
        <taxon>Triticum</taxon>
    </lineage>
</organism>
<dbReference type="AlphaFoldDB" id="A0A3B6QMW3"/>
<name>A0A3B6QMW3_WHEAT</name>
<dbReference type="GeneID" id="123146084"/>
<dbReference type="SUPFAM" id="SSF81383">
    <property type="entry name" value="F-box domain"/>
    <property type="match status" value="1"/>
</dbReference>
<dbReference type="CDD" id="cd22162">
    <property type="entry name" value="F-box_AtSKIP3-like"/>
    <property type="match status" value="1"/>
</dbReference>
<dbReference type="EnsemblPlants" id="TraesCS6D02G366600.1">
    <property type="protein sequence ID" value="TraesCS6D02G366600.1"/>
    <property type="gene ID" value="TraesCS6D02G366600"/>
</dbReference>
<dbReference type="Gramene" id="TraesLAC6D03G03740770.1">
    <property type="protein sequence ID" value="TraesLAC6D03G03740770.1"/>
    <property type="gene ID" value="TraesLAC6D03G03740770"/>
</dbReference>
<accession>A0A3B6QMW3</accession>
<dbReference type="Gramene" id="TraesJUL6D03G03823170.1">
    <property type="protein sequence ID" value="TraesJUL6D03G03823170.1"/>
    <property type="gene ID" value="TraesJUL6D03G03823170"/>
</dbReference>
<evidence type="ECO:0000313" key="1">
    <source>
        <dbReference type="EnsemblPlants" id="TraesCS6D02G366600.1"/>
    </source>
</evidence>
<dbReference type="SMR" id="A0A3B6QMW3"/>
<evidence type="ECO:0008006" key="3">
    <source>
        <dbReference type="Google" id="ProtNLM"/>
    </source>
</evidence>
<keyword evidence="2" id="KW-1185">Reference proteome</keyword>
<dbReference type="InterPro" id="IPR036047">
    <property type="entry name" value="F-box-like_dom_sf"/>
</dbReference>
<evidence type="ECO:0000313" key="2">
    <source>
        <dbReference type="Proteomes" id="UP000019116"/>
    </source>
</evidence>
<dbReference type="Gramene" id="TraesSTA6D03G03783070.1">
    <property type="protein sequence ID" value="TraesSTA6D03G03783070.1"/>
    <property type="gene ID" value="TraesSTA6D03G03783070"/>
</dbReference>
<dbReference type="Gramene" id="TraesMAC6D03G03788320.1">
    <property type="protein sequence ID" value="TraesMAC6D03G03788320.1"/>
    <property type="gene ID" value="TraesMAC6D03G03788320"/>
</dbReference>
<dbReference type="Proteomes" id="UP000019116">
    <property type="component" value="Chromosome 6D"/>
</dbReference>
<proteinExistence type="predicted"/>
<dbReference type="PANTHER" id="PTHR32278:SF26">
    <property type="entry name" value="OS02G0812500 PROTEIN"/>
    <property type="match status" value="1"/>
</dbReference>
<dbReference type="RefSeq" id="XP_044421607.1">
    <property type="nucleotide sequence ID" value="XM_044565672.1"/>
</dbReference>
<dbReference type="Gramene" id="TraesNOR6D03G03830790.1">
    <property type="protein sequence ID" value="TraesNOR6D03G03830790.1"/>
    <property type="gene ID" value="TraesNOR6D03G03830790"/>
</dbReference>
<dbReference type="Gramene" id="TraesCS6D03G0845500.1">
    <property type="protein sequence ID" value="TraesCS6D03G0845500.1.CDS"/>
    <property type="gene ID" value="TraesCS6D03G0845500"/>
</dbReference>
<dbReference type="Gramene" id="TraesLDM6D03G03794080.1">
    <property type="protein sequence ID" value="TraesLDM6D03G03794080.1"/>
    <property type="gene ID" value="TraesLDM6D03G03794080"/>
</dbReference>
<dbReference type="InterPro" id="IPR025886">
    <property type="entry name" value="PP2-like"/>
</dbReference>
<sequence>MDCAAAAAAAIYRLPEECVAHAIAMTTPGDALSSSAVSPAFRAAADSHAVWDRFLPPDHAAVLARADDAGDHLGRSKKELFTRLCSRPVLLDGATMSFGLDRRSGAKCWMLSARALSIVWVDDPSCWIWTADLPGSRFPEVAELVDVCWLEITGKLQLSLLSPRTTYAAYLVYAIADDSYGLECNIGILPPKATVTVVISGNGTKPTSTAASTSTENTICLQHMQGEEETAMHRRRQEYVRPRKNYGWKLVREADMDIRCPRRRGDDGWTEVELGEFAVAGEEDGVVEVSLKEVECRRWKRGLIVQGIEIRPKHTNSN</sequence>
<protein>
    <recommendedName>
        <fullName evidence="3">F-box domain-containing protein</fullName>
    </recommendedName>
</protein>
<dbReference type="Gramene" id="TraesCS6D02G366600.1">
    <property type="protein sequence ID" value="TraesCS6D02G366600.1"/>
    <property type="gene ID" value="TraesCS6D02G366600"/>
</dbReference>
<dbReference type="Pfam" id="PF14299">
    <property type="entry name" value="PP2"/>
    <property type="match status" value="1"/>
</dbReference>